<evidence type="ECO:0000256" key="6">
    <source>
        <dbReference type="ARBA" id="ARBA00022918"/>
    </source>
</evidence>
<dbReference type="SUPFAM" id="SSF53098">
    <property type="entry name" value="Ribonuclease H-like"/>
    <property type="match status" value="1"/>
</dbReference>
<dbReference type="InterPro" id="IPR043502">
    <property type="entry name" value="DNA/RNA_pol_sf"/>
</dbReference>
<dbReference type="Pfam" id="PF13456">
    <property type="entry name" value="RVT_3"/>
    <property type="match status" value="1"/>
</dbReference>
<dbReference type="SUPFAM" id="SSF56672">
    <property type="entry name" value="DNA/RNA polymerases"/>
    <property type="match status" value="1"/>
</dbReference>
<organism evidence="7 8">
    <name type="scientific">Juglans regia</name>
    <name type="common">English walnut</name>
    <dbReference type="NCBI Taxonomy" id="51240"/>
    <lineage>
        <taxon>Eukaryota</taxon>
        <taxon>Viridiplantae</taxon>
        <taxon>Streptophyta</taxon>
        <taxon>Embryophyta</taxon>
        <taxon>Tracheophyta</taxon>
        <taxon>Spermatophyta</taxon>
        <taxon>Magnoliopsida</taxon>
        <taxon>eudicotyledons</taxon>
        <taxon>Gunneridae</taxon>
        <taxon>Pentapetalae</taxon>
        <taxon>rosids</taxon>
        <taxon>fabids</taxon>
        <taxon>Fagales</taxon>
        <taxon>Juglandaceae</taxon>
        <taxon>Juglans</taxon>
    </lineage>
</organism>
<name>A0A2I4EP92_JUGRE</name>
<dbReference type="AlphaFoldDB" id="A0A2I4EP92"/>
<evidence type="ECO:0000313" key="7">
    <source>
        <dbReference type="Proteomes" id="UP000235220"/>
    </source>
</evidence>
<evidence type="ECO:0000313" key="8">
    <source>
        <dbReference type="RefSeq" id="XP_018821220.1"/>
    </source>
</evidence>
<dbReference type="InterPro" id="IPR002156">
    <property type="entry name" value="RNaseH_domain"/>
</dbReference>
<dbReference type="Gene3D" id="1.10.340.70">
    <property type="match status" value="1"/>
</dbReference>
<dbReference type="OrthoDB" id="101614at2759"/>
<dbReference type="RefSeq" id="XP_018821220.1">
    <property type="nucleotide sequence ID" value="XM_018965675.1"/>
</dbReference>
<dbReference type="Gramene" id="Jr13_19910_p1">
    <property type="protein sequence ID" value="cds.Jr13_19910_p1"/>
    <property type="gene ID" value="Jr13_19910"/>
</dbReference>
<proteinExistence type="predicted"/>
<dbReference type="Pfam" id="PF17917">
    <property type="entry name" value="RT_RNaseH"/>
    <property type="match status" value="1"/>
</dbReference>
<dbReference type="GO" id="GO:0003676">
    <property type="term" value="F:nucleic acid binding"/>
    <property type="evidence" value="ECO:0007669"/>
    <property type="project" value="InterPro"/>
</dbReference>
<dbReference type="InterPro" id="IPR041588">
    <property type="entry name" value="Integrase_H2C2"/>
</dbReference>
<reference evidence="8" key="1">
    <citation type="submission" date="2025-08" db="UniProtKB">
        <authorList>
            <consortium name="RefSeq"/>
        </authorList>
    </citation>
    <scope>IDENTIFICATION</scope>
    <source>
        <tissue evidence="8">Leaves</tissue>
    </source>
</reference>
<dbReference type="Gene3D" id="3.30.70.270">
    <property type="match status" value="2"/>
</dbReference>
<dbReference type="Gene3D" id="3.30.420.10">
    <property type="entry name" value="Ribonuclease H-like superfamily/Ribonuclease H"/>
    <property type="match status" value="1"/>
</dbReference>
<dbReference type="InterPro" id="IPR041373">
    <property type="entry name" value="RT_RNaseH"/>
</dbReference>
<dbReference type="InterPro" id="IPR043128">
    <property type="entry name" value="Rev_trsase/Diguanyl_cyclase"/>
</dbReference>
<evidence type="ECO:0000256" key="5">
    <source>
        <dbReference type="ARBA" id="ARBA00022801"/>
    </source>
</evidence>
<keyword evidence="1" id="KW-0808">Transferase</keyword>
<dbReference type="PROSITE" id="PS50878">
    <property type="entry name" value="RT_POL"/>
    <property type="match status" value="1"/>
</dbReference>
<keyword evidence="7" id="KW-1185">Reference proteome</keyword>
<evidence type="ECO:0000256" key="3">
    <source>
        <dbReference type="ARBA" id="ARBA00022722"/>
    </source>
</evidence>
<dbReference type="PANTHER" id="PTHR48475:SF2">
    <property type="entry name" value="RIBONUCLEASE H"/>
    <property type="match status" value="1"/>
</dbReference>
<dbReference type="InterPro" id="IPR012337">
    <property type="entry name" value="RNaseH-like_sf"/>
</dbReference>
<dbReference type="GO" id="GO:0003964">
    <property type="term" value="F:RNA-directed DNA polymerase activity"/>
    <property type="evidence" value="ECO:0007669"/>
    <property type="project" value="UniProtKB-KW"/>
</dbReference>
<keyword evidence="5" id="KW-0378">Hydrolase</keyword>
<dbReference type="InterPro" id="IPR036397">
    <property type="entry name" value="RNaseH_sf"/>
</dbReference>
<gene>
    <name evidence="8" type="primary">LOC108991435</name>
</gene>
<keyword evidence="3" id="KW-0540">Nuclease</keyword>
<keyword evidence="4" id="KW-0255">Endonuclease</keyword>
<dbReference type="STRING" id="51240.A0A2I4EP92"/>
<evidence type="ECO:0000256" key="1">
    <source>
        <dbReference type="ARBA" id="ARBA00022679"/>
    </source>
</evidence>
<dbReference type="Proteomes" id="UP000235220">
    <property type="component" value="Chromosome 13"/>
</dbReference>
<accession>A0A2I4EP92</accession>
<evidence type="ECO:0000256" key="4">
    <source>
        <dbReference type="ARBA" id="ARBA00022759"/>
    </source>
</evidence>
<keyword evidence="2" id="KW-0548">Nucleotidyltransferase</keyword>
<dbReference type="InterPro" id="IPR000477">
    <property type="entry name" value="RT_dom"/>
</dbReference>
<dbReference type="GeneID" id="108991435"/>
<evidence type="ECO:0000256" key="2">
    <source>
        <dbReference type="ARBA" id="ARBA00022695"/>
    </source>
</evidence>
<dbReference type="Pfam" id="PF17921">
    <property type="entry name" value="Integrase_H2C2"/>
    <property type="match status" value="1"/>
</dbReference>
<dbReference type="GO" id="GO:0004523">
    <property type="term" value="F:RNA-DNA hybrid ribonuclease activity"/>
    <property type="evidence" value="ECO:0007669"/>
    <property type="project" value="InterPro"/>
</dbReference>
<sequence>MEVYVDDLLVKSKKAEQHLADLRETCAMLREYKMKLNPHKCAFGVESGKFLGFMVSDQGIKANPEKIRAIMDMPPPRSINEVQKLTGRAAALGRFIARSIDRCLPFFSVLRKAREWDEDCGRAFNELKEYLGHPSLLSQTTPGANLTVYLAVSPSAVSSVLTQIEVGIQRPVYYVNRAFRGAEARYPRTEMLAFALVVTARRLRPHFQAHPIKVQTDVPLRKILQKPDISSRMTSWAIELSEFEIEYLPRTTIEGQVLADFVAEFTNFPEEVISGGAGVHIVTDLGERFDYALKLKFKVTNNEAEYEALMSGLRLARSLGTTEVEVKANSQIVEADRLAKAASGQEDVPLPDHVVAQIVDIAAVGIRVSTIEVLQPPGWATDILRFLQEGIIHNDREEAGKVRNRAARFTLVEGILYKRGYTEPLFRCISSDQAQYMLAKIHKGVSGNHVARRTLALRTARARYYWPNAHKDAEEFARKCLKCQENAPIPHCPPAELTSVNTSWPFAQ</sequence>
<keyword evidence="6" id="KW-0695">RNA-directed DNA polymerase</keyword>
<protein>
    <submittedName>
        <fullName evidence="8">Uncharacterized protein LOC108991435</fullName>
    </submittedName>
</protein>
<dbReference type="KEGG" id="jre:108991435"/>
<dbReference type="Pfam" id="PF00078">
    <property type="entry name" value="RVT_1"/>
    <property type="match status" value="1"/>
</dbReference>
<dbReference type="PANTHER" id="PTHR48475">
    <property type="entry name" value="RIBONUCLEASE H"/>
    <property type="match status" value="1"/>
</dbReference>